<organism evidence="1 2">
    <name type="scientific">Anaerotignum lactatifermentans</name>
    <dbReference type="NCBI Taxonomy" id="160404"/>
    <lineage>
        <taxon>Bacteria</taxon>
        <taxon>Bacillati</taxon>
        <taxon>Bacillota</taxon>
        <taxon>Clostridia</taxon>
        <taxon>Lachnospirales</taxon>
        <taxon>Anaerotignaceae</taxon>
        <taxon>Anaerotignum</taxon>
    </lineage>
</organism>
<dbReference type="Proteomes" id="UP000729290">
    <property type="component" value="Unassembled WGS sequence"/>
</dbReference>
<name>A0ABS2GA28_9FIRM</name>
<gene>
    <name evidence="1" type="ORF">H9X83_07570</name>
</gene>
<dbReference type="EMBL" id="JACSNV010000009">
    <property type="protein sequence ID" value="MBM6878017.1"/>
    <property type="molecule type" value="Genomic_DNA"/>
</dbReference>
<protein>
    <submittedName>
        <fullName evidence="1">Uncharacterized protein</fullName>
    </submittedName>
</protein>
<keyword evidence="2" id="KW-1185">Reference proteome</keyword>
<dbReference type="InterPro" id="IPR046117">
    <property type="entry name" value="DUF6054"/>
</dbReference>
<sequence length="112" mass="12245">MEVKDLKVSLSPGEAADTVERALEQSVSMVRLDEYCVRAADGEVVMRLFEKYYIRAGNRVTLTLLAHNVGGVTHVHLAAGGGGNGAIFRFDWGAGENFAELAENALRQYMLE</sequence>
<accession>A0ABS2GA28</accession>
<comment type="caution">
    <text evidence="1">The sequence shown here is derived from an EMBL/GenBank/DDBJ whole genome shotgun (WGS) entry which is preliminary data.</text>
</comment>
<dbReference type="Pfam" id="PF19524">
    <property type="entry name" value="DUF6054"/>
    <property type="match status" value="1"/>
</dbReference>
<evidence type="ECO:0000313" key="2">
    <source>
        <dbReference type="Proteomes" id="UP000729290"/>
    </source>
</evidence>
<dbReference type="RefSeq" id="WP_205133764.1">
    <property type="nucleotide sequence ID" value="NZ_JACSNT010000008.1"/>
</dbReference>
<evidence type="ECO:0000313" key="1">
    <source>
        <dbReference type="EMBL" id="MBM6878017.1"/>
    </source>
</evidence>
<reference evidence="1 2" key="1">
    <citation type="journal article" date="2021" name="Sci. Rep.">
        <title>The distribution of antibiotic resistance genes in chicken gut microbiota commensals.</title>
        <authorList>
            <person name="Juricova H."/>
            <person name="Matiasovicova J."/>
            <person name="Kubasova T."/>
            <person name="Cejkova D."/>
            <person name="Rychlik I."/>
        </authorList>
    </citation>
    <scope>NUCLEOTIDE SEQUENCE [LARGE SCALE GENOMIC DNA]</scope>
    <source>
        <strain evidence="1 2">An431b</strain>
    </source>
</reference>
<proteinExistence type="predicted"/>